<dbReference type="GO" id="GO:0016757">
    <property type="term" value="F:glycosyltransferase activity"/>
    <property type="evidence" value="ECO:0007669"/>
    <property type="project" value="UniProtKB-ARBA"/>
</dbReference>
<dbReference type="InterPro" id="IPR028098">
    <property type="entry name" value="Glyco_trans_4-like_N"/>
</dbReference>
<keyword evidence="1" id="KW-0808">Transferase</keyword>
<evidence type="ECO:0000259" key="2">
    <source>
        <dbReference type="Pfam" id="PF13439"/>
    </source>
</evidence>
<dbReference type="SUPFAM" id="SSF53756">
    <property type="entry name" value="UDP-Glycosyltransferase/glycogen phosphorylase"/>
    <property type="match status" value="1"/>
</dbReference>
<dbReference type="PANTHER" id="PTHR46401">
    <property type="entry name" value="GLYCOSYLTRANSFERASE WBBK-RELATED"/>
    <property type="match status" value="1"/>
</dbReference>
<dbReference type="Proteomes" id="UP000001822">
    <property type="component" value="Chromosome"/>
</dbReference>
<proteinExistence type="predicted"/>
<accession>A0A6N4SPB8</accession>
<dbReference type="EMBL" id="CP000383">
    <property type="protein sequence ID" value="ABG58153.1"/>
    <property type="molecule type" value="Genomic_DNA"/>
</dbReference>
<dbReference type="Pfam" id="PF13439">
    <property type="entry name" value="Glyco_transf_4"/>
    <property type="match status" value="1"/>
</dbReference>
<dbReference type="CDD" id="cd03801">
    <property type="entry name" value="GT4_PimA-like"/>
    <property type="match status" value="1"/>
</dbReference>
<organism evidence="3 4">
    <name type="scientific">Cytophaga hutchinsonii (strain ATCC 33406 / DSM 1761 / CIP 103989 / NBRC 15051 / NCIMB 9469 / D465)</name>
    <dbReference type="NCBI Taxonomy" id="269798"/>
    <lineage>
        <taxon>Bacteria</taxon>
        <taxon>Pseudomonadati</taxon>
        <taxon>Bacteroidota</taxon>
        <taxon>Cytophagia</taxon>
        <taxon>Cytophagales</taxon>
        <taxon>Cytophagaceae</taxon>
        <taxon>Cytophaga</taxon>
    </lineage>
</organism>
<name>A0A6N4SPB8_CYTH3</name>
<feature type="domain" description="Glycosyltransferase subfamily 4-like N-terminal" evidence="2">
    <location>
        <begin position="91"/>
        <end position="168"/>
    </location>
</feature>
<dbReference type="Pfam" id="PF13692">
    <property type="entry name" value="Glyco_trans_1_4"/>
    <property type="match status" value="1"/>
</dbReference>
<dbReference type="AlphaFoldDB" id="A0A6N4SPB8"/>
<dbReference type="Gene3D" id="3.40.50.2000">
    <property type="entry name" value="Glycogen Phosphorylase B"/>
    <property type="match status" value="2"/>
</dbReference>
<evidence type="ECO:0000313" key="3">
    <source>
        <dbReference type="EMBL" id="ABG58153.1"/>
    </source>
</evidence>
<evidence type="ECO:0000256" key="1">
    <source>
        <dbReference type="ARBA" id="ARBA00022679"/>
    </source>
</evidence>
<gene>
    <name evidence="3" type="primary">wcaL</name>
    <name evidence="3" type="ordered locus">CHU_0870</name>
</gene>
<dbReference type="PANTHER" id="PTHR46401:SF2">
    <property type="entry name" value="GLYCOSYLTRANSFERASE WBBK-RELATED"/>
    <property type="match status" value="1"/>
</dbReference>
<reference evidence="3 4" key="1">
    <citation type="journal article" date="2007" name="Appl. Environ. Microbiol.">
        <title>Genome sequence of the cellulolytic gliding bacterium Cytophaga hutchinsonii.</title>
        <authorList>
            <person name="Xie G."/>
            <person name="Bruce D.C."/>
            <person name="Challacombe J.F."/>
            <person name="Chertkov O."/>
            <person name="Detter J.C."/>
            <person name="Gilna P."/>
            <person name="Han C.S."/>
            <person name="Lucas S."/>
            <person name="Misra M."/>
            <person name="Myers G.L."/>
            <person name="Richardson P."/>
            <person name="Tapia R."/>
            <person name="Thayer N."/>
            <person name="Thompson L.S."/>
            <person name="Brettin T.S."/>
            <person name="Henrissat B."/>
            <person name="Wilson D.B."/>
            <person name="McBride M.J."/>
        </authorList>
    </citation>
    <scope>NUCLEOTIDE SEQUENCE [LARGE SCALE GENOMIC DNA]</scope>
    <source>
        <strain evidence="4">ATCC 33406 / DSM 1761 / CIP 103989 / NBRC 15051 / NCIMB 9469 / D465</strain>
    </source>
</reference>
<dbReference type="KEGG" id="chu:CHU_0870"/>
<protein>
    <submittedName>
        <fullName evidence="3">A-glycosyltransferase-related protein, glycosyltransferase family 4 protein</fullName>
    </submittedName>
</protein>
<sequence>MKVLMIGPFPPVVNGVTVSNDFLYHSLTSQGDQVNRINTETGKIASMQGDKISLHKILTFLSIYKNIFKVSGKDVVYMTIGQTFWGVVKYSPFICYCWLAGIPYVFHIHGGYLSKSYLNMSRRKQRIIKVLFSKSSCVIALSESLAKDIQNIFTKVNIAVVENFYDQELIHPALERTVHSVPHFLFLSNLMLGKGILEFLDALIILQDAHKLHFKVALAGNIERGMQAEIQKRIDRLKEDKVYFLGLADLPKKKELLYWSDIFVLPTWYIMEGQPISIIEAYVTGNVVVSTHQGGIEEISGYDTFFKTEAQNPALLAEVLFNSVQQLPQLKQAIEQTKKTTQIRFNSNRFVEEIKEVLLKK</sequence>
<keyword evidence="4" id="KW-1185">Reference proteome</keyword>
<dbReference type="RefSeq" id="WP_011584269.1">
    <property type="nucleotide sequence ID" value="NC_008255.1"/>
</dbReference>
<evidence type="ECO:0000313" key="4">
    <source>
        <dbReference type="Proteomes" id="UP000001822"/>
    </source>
</evidence>